<proteinExistence type="predicted"/>
<organism evidence="2 3">
    <name type="scientific">Phaeosphaeria nodorum (strain SN15 / ATCC MYA-4574 / FGSC 10173)</name>
    <name type="common">Glume blotch fungus</name>
    <name type="synonym">Parastagonospora nodorum</name>
    <dbReference type="NCBI Taxonomy" id="321614"/>
    <lineage>
        <taxon>Eukaryota</taxon>
        <taxon>Fungi</taxon>
        <taxon>Dikarya</taxon>
        <taxon>Ascomycota</taxon>
        <taxon>Pezizomycotina</taxon>
        <taxon>Dothideomycetes</taxon>
        <taxon>Pleosporomycetidae</taxon>
        <taxon>Pleosporales</taxon>
        <taxon>Pleosporineae</taxon>
        <taxon>Phaeosphaeriaceae</taxon>
        <taxon>Parastagonospora</taxon>
    </lineage>
</organism>
<dbReference type="KEGG" id="pno:SNOG_04496"/>
<dbReference type="RefSeq" id="XP_001794913.1">
    <property type="nucleotide sequence ID" value="XM_001794861.1"/>
</dbReference>
<accession>Q0UUR8</accession>
<dbReference type="InParanoid" id="Q0UUR8"/>
<sequence>MSWRICLHLVCSTCSGSLFLPPSPPSTPPSLHTSSRIRSLKMRSTDEARLRLGTGIDAIWQTVTSRENQKASPLLRLPAELRNKIYQYALSDWIITLSYTNDDPWYGQKIVLCTRAGMNDNIWYAATSAILGLRSTCRQLRAETGVLPYTLNNRFSWDDKWSRYELVNPVGKEQPRYQKTWRKAMNTEDFHDLANARLRGHGTGKRSHPRTLTDLVAWVAWI</sequence>
<dbReference type="VEuPathDB" id="FungiDB:JI435_044960"/>
<dbReference type="HOGENOM" id="CLU_1245777_0_0_1"/>
<name>Q0UUR8_PHANO</name>
<feature type="chain" id="PRO_5004178186" evidence="1">
    <location>
        <begin position="17"/>
        <end position="222"/>
    </location>
</feature>
<gene>
    <name evidence="2" type="ORF">SNOG_04496</name>
</gene>
<dbReference type="eggNOG" id="ENOG502T66W">
    <property type="taxonomic scope" value="Eukaryota"/>
</dbReference>
<dbReference type="Proteomes" id="UP000001055">
    <property type="component" value="Unassembled WGS sequence"/>
</dbReference>
<evidence type="ECO:0000256" key="1">
    <source>
        <dbReference type="SAM" id="SignalP"/>
    </source>
</evidence>
<evidence type="ECO:0000313" key="2">
    <source>
        <dbReference type="EMBL" id="EAT88256.1"/>
    </source>
</evidence>
<dbReference type="EMBL" id="CH445330">
    <property type="protein sequence ID" value="EAT88256.1"/>
    <property type="molecule type" value="Genomic_DNA"/>
</dbReference>
<protein>
    <submittedName>
        <fullName evidence="2">Uncharacterized protein</fullName>
    </submittedName>
</protein>
<evidence type="ECO:0000313" key="3">
    <source>
        <dbReference type="Proteomes" id="UP000001055"/>
    </source>
</evidence>
<dbReference type="GeneID" id="5971781"/>
<dbReference type="AlphaFoldDB" id="Q0UUR8"/>
<dbReference type="PANTHER" id="PTHR42085">
    <property type="entry name" value="F-BOX DOMAIN-CONTAINING PROTEIN"/>
    <property type="match status" value="1"/>
</dbReference>
<reference evidence="3" key="1">
    <citation type="journal article" date="2007" name="Plant Cell">
        <title>Dothideomycete-plant interactions illuminated by genome sequencing and EST analysis of the wheat pathogen Stagonospora nodorum.</title>
        <authorList>
            <person name="Hane J.K."/>
            <person name="Lowe R.G."/>
            <person name="Solomon P.S."/>
            <person name="Tan K.C."/>
            <person name="Schoch C.L."/>
            <person name="Spatafora J.W."/>
            <person name="Crous P.W."/>
            <person name="Kodira C."/>
            <person name="Birren B.W."/>
            <person name="Galagan J.E."/>
            <person name="Torriani S.F."/>
            <person name="McDonald B.A."/>
            <person name="Oliver R.P."/>
        </authorList>
    </citation>
    <scope>NUCLEOTIDE SEQUENCE [LARGE SCALE GENOMIC DNA]</scope>
    <source>
        <strain evidence="3">SN15 / ATCC MYA-4574 / FGSC 10173</strain>
    </source>
</reference>
<feature type="signal peptide" evidence="1">
    <location>
        <begin position="1"/>
        <end position="16"/>
    </location>
</feature>
<dbReference type="PANTHER" id="PTHR42085:SF1">
    <property type="entry name" value="F-BOX DOMAIN-CONTAINING PROTEIN"/>
    <property type="match status" value="1"/>
</dbReference>
<keyword evidence="1" id="KW-0732">Signal</keyword>
<dbReference type="InterPro" id="IPR038883">
    <property type="entry name" value="AN11006-like"/>
</dbReference>